<evidence type="ECO:0000256" key="5">
    <source>
        <dbReference type="SAM" id="Phobius"/>
    </source>
</evidence>
<dbReference type="AlphaFoldDB" id="A0A3Q3BUT5"/>
<evidence type="ECO:0000313" key="6">
    <source>
        <dbReference type="Ensembl" id="ENSHBUP00000006666.1"/>
    </source>
</evidence>
<evidence type="ECO:0008006" key="8">
    <source>
        <dbReference type="Google" id="ProtNLM"/>
    </source>
</evidence>
<dbReference type="GeneTree" id="ENSGT01030000234944"/>
<evidence type="ECO:0000256" key="3">
    <source>
        <dbReference type="ARBA" id="ARBA00022737"/>
    </source>
</evidence>
<organism evidence="6 7">
    <name type="scientific">Haplochromis burtoni</name>
    <name type="common">Burton's mouthbrooder</name>
    <name type="synonym">Chromis burtoni</name>
    <dbReference type="NCBI Taxonomy" id="8153"/>
    <lineage>
        <taxon>Eukaryota</taxon>
        <taxon>Metazoa</taxon>
        <taxon>Chordata</taxon>
        <taxon>Craniata</taxon>
        <taxon>Vertebrata</taxon>
        <taxon>Euteleostomi</taxon>
        <taxon>Actinopterygii</taxon>
        <taxon>Neopterygii</taxon>
        <taxon>Teleostei</taxon>
        <taxon>Neoteleostei</taxon>
        <taxon>Acanthomorphata</taxon>
        <taxon>Ovalentaria</taxon>
        <taxon>Cichlomorphae</taxon>
        <taxon>Cichliformes</taxon>
        <taxon>Cichlidae</taxon>
        <taxon>African cichlids</taxon>
        <taxon>Pseudocrenilabrinae</taxon>
        <taxon>Haplochromini</taxon>
        <taxon>Haplochromis</taxon>
    </lineage>
</organism>
<feature type="transmembrane region" description="Helical" evidence="5">
    <location>
        <begin position="130"/>
        <end position="152"/>
    </location>
</feature>
<protein>
    <recommendedName>
        <fullName evidence="8">SYNE1</fullName>
    </recommendedName>
</protein>
<feature type="transmembrane region" description="Helical" evidence="5">
    <location>
        <begin position="96"/>
        <end position="118"/>
    </location>
</feature>
<proteinExistence type="predicted"/>
<sequence length="277" mass="30950">EEVEKELGLVKGWIQDTRGLLLSPTADLDSLLQELEVKDLLVSHINRRQSVERMTELQQSKYQDLQAGLPSELSMQLAEVALALGSAEDQVSSFYLLYYLTLIMMHCYLKCILTVFKINSKSSLTSLMNSFSLISALLTPPFSSVFFFHPLLSSPLQALSEECESCSCSLAELGVAVQEFGEQNPLLCKQLGDAVAKLTEVQHHTSQQVEDRANRLKKQAERQVEEYQGMKAFILSWTKKAEALVTGNIIWSSASQLQEQIRAHQVSFNGAASRDCE</sequence>
<keyword evidence="7" id="KW-1185">Reference proteome</keyword>
<keyword evidence="5" id="KW-0812">Transmembrane</keyword>
<keyword evidence="2" id="KW-0597">Phosphoprotein</keyword>
<comment type="subcellular location">
    <subcellularLocation>
        <location evidence="1">Endomembrane system</location>
    </subcellularLocation>
</comment>
<reference evidence="6" key="1">
    <citation type="submission" date="2025-08" db="UniProtKB">
        <authorList>
            <consortium name="Ensembl"/>
        </authorList>
    </citation>
    <scope>IDENTIFICATION</scope>
</reference>
<accession>A0A3Q3BUT5</accession>
<dbReference type="Ensembl" id="ENSHBUT00000004906.1">
    <property type="protein sequence ID" value="ENSHBUP00000006666.1"/>
    <property type="gene ID" value="ENSHBUG00000008126.1"/>
</dbReference>
<evidence type="ECO:0000256" key="2">
    <source>
        <dbReference type="ARBA" id="ARBA00022553"/>
    </source>
</evidence>
<dbReference type="Proteomes" id="UP000264840">
    <property type="component" value="Unplaced"/>
</dbReference>
<dbReference type="STRING" id="8153.ENSHBUP00000006666"/>
<dbReference type="PANTHER" id="PTHR14514:SF3">
    <property type="entry name" value="NESPRIN-1"/>
    <property type="match status" value="1"/>
</dbReference>
<name>A0A3Q3BUT5_HAPBU</name>
<reference evidence="6" key="2">
    <citation type="submission" date="2025-09" db="UniProtKB">
        <authorList>
            <consortium name="Ensembl"/>
        </authorList>
    </citation>
    <scope>IDENTIFICATION</scope>
</reference>
<evidence type="ECO:0000313" key="7">
    <source>
        <dbReference type="Proteomes" id="UP000264840"/>
    </source>
</evidence>
<dbReference type="PANTHER" id="PTHR14514">
    <property type="entry name" value="PKA ANCHORING PROTEIN"/>
    <property type="match status" value="1"/>
</dbReference>
<keyword evidence="3" id="KW-0677">Repeat</keyword>
<evidence type="ECO:0000256" key="1">
    <source>
        <dbReference type="ARBA" id="ARBA00004308"/>
    </source>
</evidence>
<evidence type="ECO:0000256" key="4">
    <source>
        <dbReference type="ARBA" id="ARBA00023136"/>
    </source>
</evidence>
<keyword evidence="5" id="KW-1133">Transmembrane helix</keyword>
<keyword evidence="4 5" id="KW-0472">Membrane</keyword>